<evidence type="ECO:0000259" key="1">
    <source>
        <dbReference type="Pfam" id="PF00248"/>
    </source>
</evidence>
<gene>
    <name evidence="2" type="ORF">L3V18_01350</name>
</gene>
<name>A0ABS9HN53_9GAMM</name>
<dbReference type="SUPFAM" id="SSF51430">
    <property type="entry name" value="NAD(P)-linked oxidoreductase"/>
    <property type="match status" value="1"/>
</dbReference>
<dbReference type="InterPro" id="IPR020471">
    <property type="entry name" value="AKR"/>
</dbReference>
<dbReference type="InterPro" id="IPR023210">
    <property type="entry name" value="NADP_OxRdtase_dom"/>
</dbReference>
<reference evidence="2" key="2">
    <citation type="submission" date="2022-01" db="EMBL/GenBank/DDBJ databases">
        <authorList>
            <person name="Zhou L.Y."/>
        </authorList>
    </citation>
    <scope>NUCLEOTIDE SEQUENCE</scope>
    <source>
        <strain evidence="2">TLK-CK17</strain>
    </source>
</reference>
<dbReference type="PRINTS" id="PR00069">
    <property type="entry name" value="ALDKETRDTASE"/>
</dbReference>
<dbReference type="CDD" id="cd19088">
    <property type="entry name" value="AKR_AKR13B1"/>
    <property type="match status" value="1"/>
</dbReference>
<dbReference type="PANTHER" id="PTHR43638">
    <property type="entry name" value="OXIDOREDUCTASE, ALDO/KETO REDUCTASE FAMILY PROTEIN"/>
    <property type="match status" value="1"/>
</dbReference>
<dbReference type="Proteomes" id="UP001430796">
    <property type="component" value="Unassembled WGS sequence"/>
</dbReference>
<organism evidence="2 3">
    <name type="scientific">Marilutibacter chinensis</name>
    <dbReference type="NCBI Taxonomy" id="2912247"/>
    <lineage>
        <taxon>Bacteria</taxon>
        <taxon>Pseudomonadati</taxon>
        <taxon>Pseudomonadota</taxon>
        <taxon>Gammaproteobacteria</taxon>
        <taxon>Lysobacterales</taxon>
        <taxon>Lysobacteraceae</taxon>
        <taxon>Marilutibacter</taxon>
    </lineage>
</organism>
<dbReference type="InterPro" id="IPR036812">
    <property type="entry name" value="NAD(P)_OxRdtase_dom_sf"/>
</dbReference>
<protein>
    <submittedName>
        <fullName evidence="2">Aldo/keto reductase</fullName>
    </submittedName>
</protein>
<comment type="caution">
    <text evidence="2">The sequence shown here is derived from an EMBL/GenBank/DDBJ whole genome shotgun (WGS) entry which is preliminary data.</text>
</comment>
<dbReference type="PANTHER" id="PTHR43638:SF3">
    <property type="entry name" value="ALDEHYDE REDUCTASE"/>
    <property type="match status" value="1"/>
</dbReference>
<proteinExistence type="predicted"/>
<dbReference type="Pfam" id="PF00248">
    <property type="entry name" value="Aldo_ket_red"/>
    <property type="match status" value="1"/>
</dbReference>
<dbReference type="NCBIfam" id="NF007695">
    <property type="entry name" value="PRK10376.1"/>
    <property type="match status" value="1"/>
</dbReference>
<feature type="domain" description="NADP-dependent oxidoreductase" evidence="1">
    <location>
        <begin position="21"/>
        <end position="288"/>
    </location>
</feature>
<dbReference type="EMBL" id="JAKJPO010000001">
    <property type="protein sequence ID" value="MCF7220439.1"/>
    <property type="molecule type" value="Genomic_DNA"/>
</dbReference>
<dbReference type="RefSeq" id="WP_237052822.1">
    <property type="nucleotide sequence ID" value="NZ_JAKJPO010000001.1"/>
</dbReference>
<evidence type="ECO:0000313" key="3">
    <source>
        <dbReference type="Proteomes" id="UP001430796"/>
    </source>
</evidence>
<reference evidence="2" key="1">
    <citation type="submission" date="2022-01" db="EMBL/GenBank/DDBJ databases">
        <title>Lysobacter chinensis sp. nov., a bacterium isolated from cow dung compost.</title>
        <authorList>
            <person name="Liu Y."/>
        </authorList>
    </citation>
    <scope>NUCLEOTIDE SEQUENCE</scope>
    <source>
        <strain evidence="2">TLK-CK17</strain>
    </source>
</reference>
<dbReference type="Gene3D" id="3.20.20.100">
    <property type="entry name" value="NADP-dependent oxidoreductase domain"/>
    <property type="match status" value="1"/>
</dbReference>
<accession>A0ABS9HN53</accession>
<evidence type="ECO:0000313" key="2">
    <source>
        <dbReference type="EMBL" id="MCF7220439.1"/>
    </source>
</evidence>
<sequence length="289" mass="31050">MNLPVSNQNQFRLGGDLLINRLGFGAMRLPCNGFRGAARDPETGRAVLRRAVELGVNLVDTAEFYQSGDGAVRANALIREALHPYPSNLVIATKVGVVFNPDGSHRPATGAEMRRLVEENLQSLGLDHLDLVYLRIGEMAVPHGESLAERFEALAKLCEEGLIRHLGISNVDIEHLAQARSIAPVVAVQNHFHLGKRDDISLLNACAAEGIAFCPFFPLGGGSQRLDDGRLARIAVRHGATTAQIALAWLLAHSPVMLAIPGTGAIAHLEENVAAGNIRLTKEDHAELA</sequence>
<keyword evidence="3" id="KW-1185">Reference proteome</keyword>